<dbReference type="InterPro" id="IPR058627">
    <property type="entry name" value="MdtA-like_C"/>
</dbReference>
<dbReference type="Gene3D" id="2.40.50.100">
    <property type="match status" value="1"/>
</dbReference>
<evidence type="ECO:0000256" key="1">
    <source>
        <dbReference type="ARBA" id="ARBA00004196"/>
    </source>
</evidence>
<organism evidence="8 9">
    <name type="scientific">Telmatocola sphagniphila</name>
    <dbReference type="NCBI Taxonomy" id="1123043"/>
    <lineage>
        <taxon>Bacteria</taxon>
        <taxon>Pseudomonadati</taxon>
        <taxon>Planctomycetota</taxon>
        <taxon>Planctomycetia</taxon>
        <taxon>Gemmatales</taxon>
        <taxon>Gemmataceae</taxon>
    </lineage>
</organism>
<evidence type="ECO:0000256" key="2">
    <source>
        <dbReference type="ARBA" id="ARBA00009477"/>
    </source>
</evidence>
<dbReference type="Pfam" id="PF25944">
    <property type="entry name" value="Beta-barrel_RND"/>
    <property type="match status" value="1"/>
</dbReference>
<dbReference type="GO" id="GO:0022857">
    <property type="term" value="F:transmembrane transporter activity"/>
    <property type="evidence" value="ECO:0007669"/>
    <property type="project" value="InterPro"/>
</dbReference>
<dbReference type="Pfam" id="PF25967">
    <property type="entry name" value="RND-MFP_C"/>
    <property type="match status" value="1"/>
</dbReference>
<feature type="domain" description="Multidrug resistance protein MdtA-like C-terminal permuted SH3" evidence="7">
    <location>
        <begin position="329"/>
        <end position="362"/>
    </location>
</feature>
<dbReference type="InterPro" id="IPR058625">
    <property type="entry name" value="MdtA-like_BSH"/>
</dbReference>
<evidence type="ECO:0000256" key="3">
    <source>
        <dbReference type="SAM" id="MobiDB-lite"/>
    </source>
</evidence>
<feature type="region of interest" description="Disordered" evidence="3">
    <location>
        <begin position="372"/>
        <end position="416"/>
    </location>
</feature>
<dbReference type="AlphaFoldDB" id="A0A8E6B815"/>
<keyword evidence="9" id="KW-1185">Reference proteome</keyword>
<evidence type="ECO:0000259" key="5">
    <source>
        <dbReference type="Pfam" id="PF25917"/>
    </source>
</evidence>
<dbReference type="GO" id="GO:0005886">
    <property type="term" value="C:plasma membrane"/>
    <property type="evidence" value="ECO:0007669"/>
    <property type="project" value="TreeGrafter"/>
</dbReference>
<feature type="domain" description="Multidrug resistance protein MdtA-like barrel-sandwich hybrid" evidence="5">
    <location>
        <begin position="67"/>
        <end position="217"/>
    </location>
</feature>
<dbReference type="EMBL" id="CP074694">
    <property type="protein sequence ID" value="QVL33194.1"/>
    <property type="molecule type" value="Genomic_DNA"/>
</dbReference>
<dbReference type="PANTHER" id="PTHR30158:SF10">
    <property type="entry name" value="CATION EFFLUX PUMP"/>
    <property type="match status" value="1"/>
</dbReference>
<dbReference type="Gene3D" id="2.40.30.170">
    <property type="match status" value="1"/>
</dbReference>
<dbReference type="PANTHER" id="PTHR30158">
    <property type="entry name" value="ACRA/E-RELATED COMPONENT OF DRUG EFFLUX TRANSPORTER"/>
    <property type="match status" value="1"/>
</dbReference>
<dbReference type="Proteomes" id="UP000676194">
    <property type="component" value="Chromosome"/>
</dbReference>
<evidence type="ECO:0000259" key="7">
    <source>
        <dbReference type="Pfam" id="PF25967"/>
    </source>
</evidence>
<reference evidence="8" key="1">
    <citation type="submission" date="2021-05" db="EMBL/GenBank/DDBJ databases">
        <title>Complete genome sequence of the cellulolytic planctomycete Telmatocola sphagniphila SP2T and characterization of the first cellulase from planctomycetes.</title>
        <authorList>
            <person name="Rakitin A.L."/>
            <person name="Beletsky A.V."/>
            <person name="Naumoff D.G."/>
            <person name="Kulichevskaya I.S."/>
            <person name="Mardanov A.V."/>
            <person name="Ravin N.V."/>
            <person name="Dedysh S.N."/>
        </authorList>
    </citation>
    <scope>NUCLEOTIDE SEQUENCE</scope>
    <source>
        <strain evidence="8">SP2T</strain>
    </source>
</reference>
<dbReference type="SUPFAM" id="SSF111369">
    <property type="entry name" value="HlyD-like secretion proteins"/>
    <property type="match status" value="1"/>
</dbReference>
<dbReference type="Gene3D" id="1.10.287.470">
    <property type="entry name" value="Helix hairpin bin"/>
    <property type="match status" value="1"/>
</dbReference>
<dbReference type="GO" id="GO:0046677">
    <property type="term" value="P:response to antibiotic"/>
    <property type="evidence" value="ECO:0007669"/>
    <property type="project" value="TreeGrafter"/>
</dbReference>
<name>A0A8E6B815_9BACT</name>
<comment type="subcellular location">
    <subcellularLocation>
        <location evidence="1">Cell envelope</location>
    </subcellularLocation>
</comment>
<evidence type="ECO:0000259" key="4">
    <source>
        <dbReference type="Pfam" id="PF25876"/>
    </source>
</evidence>
<dbReference type="Gene3D" id="2.40.420.20">
    <property type="match status" value="2"/>
</dbReference>
<dbReference type="InterPro" id="IPR058624">
    <property type="entry name" value="MdtA-like_HH"/>
</dbReference>
<sequence length="458" mass="49266">MSSRMMPKLPIYRIFAIALVILPFGCTQKPAGQQGAPPPPLVTVSKPVLFPVQSFNEYNGYLEAIESVEIRARVKGVLMEVYFKEGAEVSTGDKLYLIDQREYKASLAKSEADISKSVADIANAKAQIVAAQADYDRTSKLMSGGAISKSDVDKSLATLDSNKAQLDSAIASKAAAEASRDTAKLQLEYTLIKSPINGRISRTLVTAGNLVGQTDATLLTSIVSLDPLYVYFDAPERDFIEYQKGLQEQVAANPNTTKFPVEVGLASEDGFPHAGIIDFQENRVDTGTGTIRIRGKLQNPFVKPRNIRLLYPGLFVRVRVPIGSKKEQLVIPEDALMTGQEGKFVYVVDKDNMVQKRTVTLGTGVWRAKEAGSTAPTEWVLHQSNPKPAGPPPEGAAPPPAAKGPPPEPAPTTVSARSIVAITKGLAAGDVVIVKGLQKARPGAPVTPDIWDLRPPTK</sequence>
<accession>A0A8E6B815</accession>
<feature type="region of interest" description="Disordered" evidence="3">
    <location>
        <begin position="439"/>
        <end position="458"/>
    </location>
</feature>
<evidence type="ECO:0000313" key="9">
    <source>
        <dbReference type="Proteomes" id="UP000676194"/>
    </source>
</evidence>
<dbReference type="RefSeq" id="WP_213498084.1">
    <property type="nucleotide sequence ID" value="NZ_CP074694.1"/>
</dbReference>
<dbReference type="GO" id="GO:0030313">
    <property type="term" value="C:cell envelope"/>
    <property type="evidence" value="ECO:0007669"/>
    <property type="project" value="UniProtKB-SubCell"/>
</dbReference>
<gene>
    <name evidence="8" type="ORF">KIH39_04555</name>
</gene>
<proteinExistence type="inferred from homology"/>
<evidence type="ECO:0000313" key="8">
    <source>
        <dbReference type="EMBL" id="QVL33194.1"/>
    </source>
</evidence>
<feature type="domain" description="Multidrug resistance protein MdtA-like beta-barrel" evidence="6">
    <location>
        <begin position="227"/>
        <end position="322"/>
    </location>
</feature>
<dbReference type="KEGG" id="tsph:KIH39_04555"/>
<dbReference type="Pfam" id="PF25917">
    <property type="entry name" value="BSH_RND"/>
    <property type="match status" value="1"/>
</dbReference>
<feature type="domain" description="Multidrug resistance protein MdtA-like alpha-helical hairpin" evidence="4">
    <location>
        <begin position="119"/>
        <end position="190"/>
    </location>
</feature>
<comment type="similarity">
    <text evidence="2">Belongs to the membrane fusion protein (MFP) (TC 8.A.1) family.</text>
</comment>
<feature type="compositionally biased region" description="Pro residues" evidence="3">
    <location>
        <begin position="388"/>
        <end position="410"/>
    </location>
</feature>
<dbReference type="NCBIfam" id="TIGR01730">
    <property type="entry name" value="RND_mfp"/>
    <property type="match status" value="1"/>
</dbReference>
<protein>
    <submittedName>
        <fullName evidence="8">Efflux RND transporter periplasmic adaptor subunit</fullName>
    </submittedName>
</protein>
<dbReference type="Pfam" id="PF25876">
    <property type="entry name" value="HH_MFP_RND"/>
    <property type="match status" value="1"/>
</dbReference>
<dbReference type="InterPro" id="IPR058626">
    <property type="entry name" value="MdtA-like_b-barrel"/>
</dbReference>
<dbReference type="InterPro" id="IPR006143">
    <property type="entry name" value="RND_pump_MFP"/>
</dbReference>
<evidence type="ECO:0000259" key="6">
    <source>
        <dbReference type="Pfam" id="PF25944"/>
    </source>
</evidence>